<evidence type="ECO:0000256" key="3">
    <source>
        <dbReference type="ARBA" id="ARBA00023015"/>
    </source>
</evidence>
<evidence type="ECO:0000313" key="8">
    <source>
        <dbReference type="EMBL" id="SPJ76048.1"/>
    </source>
</evidence>
<keyword evidence="1" id="KW-0479">Metal-binding</keyword>
<dbReference type="Gene3D" id="4.10.240.10">
    <property type="entry name" value="Zn(2)-C6 fungal-type DNA-binding domain"/>
    <property type="match status" value="1"/>
</dbReference>
<proteinExistence type="predicted"/>
<dbReference type="SUPFAM" id="SSF57701">
    <property type="entry name" value="Zn2/Cys6 DNA-binding domain"/>
    <property type="match status" value="1"/>
</dbReference>
<dbReference type="GO" id="GO:0003677">
    <property type="term" value="F:DNA binding"/>
    <property type="evidence" value="ECO:0007669"/>
    <property type="project" value="UniProtKB-KW"/>
</dbReference>
<sequence>MIRKKKYYNKVKTGCLTCRVRRVKCDEDKPSCHRCISTGRKCDGYALTPVISSRFPPLTFLTGGSDAESQAIYQFRTRIASSLASPFDVKFWTYDVLHSAENFTPVRHALAGLASAYQKSILLDTHSPTCDRFIFWQYDKAIGSLYTCFQHGKILSTTQRSAALVANFLFMFLCSLQGLRQEAVIHLQNGLALIHEWEMTFESSVNDPQVVLMMDIARLYIRFDTQARVICQDDVASPASQVRLMPSPPGGQQKFSVCQALTELESIHNQILQLPDTETTQHRKLSYYKDLWLWDLRFQHLAATTEHQDHITALRMRREVVRVTLLIKFDNGNTERCIDTRCKAILDLAHQLIKGLGLRSDQVGYHLASGLVEALYFVSVTSKDWDLRQQAIDTLCRYRFIDGLWGSKAAADLASCRLQSDIHRYRLRLG</sequence>
<dbReference type="InterPro" id="IPR001138">
    <property type="entry name" value="Zn2Cys6_DnaBD"/>
</dbReference>
<evidence type="ECO:0000259" key="7">
    <source>
        <dbReference type="PROSITE" id="PS50048"/>
    </source>
</evidence>
<dbReference type="GO" id="GO:0000981">
    <property type="term" value="F:DNA-binding transcription factor activity, RNA polymerase II-specific"/>
    <property type="evidence" value="ECO:0007669"/>
    <property type="project" value="InterPro"/>
</dbReference>
<dbReference type="CDD" id="cd00067">
    <property type="entry name" value="GAL4"/>
    <property type="match status" value="1"/>
</dbReference>
<name>A0AAE8SHN7_9HYPO</name>
<evidence type="ECO:0000256" key="5">
    <source>
        <dbReference type="ARBA" id="ARBA00023163"/>
    </source>
</evidence>
<evidence type="ECO:0000313" key="9">
    <source>
        <dbReference type="Proteomes" id="UP001187734"/>
    </source>
</evidence>
<dbReference type="InterPro" id="IPR052360">
    <property type="entry name" value="Transcr_Regulatory_Proteins"/>
</dbReference>
<accession>A0AAE8SHN7</accession>
<dbReference type="Pfam" id="PF00172">
    <property type="entry name" value="Zn_clus"/>
    <property type="match status" value="1"/>
</dbReference>
<dbReference type="PROSITE" id="PS50048">
    <property type="entry name" value="ZN2_CY6_FUNGAL_2"/>
    <property type="match status" value="1"/>
</dbReference>
<keyword evidence="9" id="KW-1185">Reference proteome</keyword>
<evidence type="ECO:0000256" key="4">
    <source>
        <dbReference type="ARBA" id="ARBA00023125"/>
    </source>
</evidence>
<organism evidence="8 9">
    <name type="scientific">Fusarium torulosum</name>
    <dbReference type="NCBI Taxonomy" id="33205"/>
    <lineage>
        <taxon>Eukaryota</taxon>
        <taxon>Fungi</taxon>
        <taxon>Dikarya</taxon>
        <taxon>Ascomycota</taxon>
        <taxon>Pezizomycotina</taxon>
        <taxon>Sordariomycetes</taxon>
        <taxon>Hypocreomycetidae</taxon>
        <taxon>Hypocreales</taxon>
        <taxon>Nectriaceae</taxon>
        <taxon>Fusarium</taxon>
    </lineage>
</organism>
<dbReference type="PANTHER" id="PTHR36206">
    <property type="entry name" value="ASPERCRYPTIN BIOSYNTHESIS CLUSTER-SPECIFIC TRANSCRIPTION REGULATOR ATNN-RELATED"/>
    <property type="match status" value="1"/>
</dbReference>
<keyword evidence="6" id="KW-0539">Nucleus</keyword>
<dbReference type="GO" id="GO:0008270">
    <property type="term" value="F:zinc ion binding"/>
    <property type="evidence" value="ECO:0007669"/>
    <property type="project" value="InterPro"/>
</dbReference>
<comment type="caution">
    <text evidence="8">The sequence shown here is derived from an EMBL/GenBank/DDBJ whole genome shotgun (WGS) entry which is preliminary data.</text>
</comment>
<keyword evidence="5" id="KW-0804">Transcription</keyword>
<gene>
    <name evidence="8" type="ORF">FTOL_05779</name>
</gene>
<evidence type="ECO:0000256" key="1">
    <source>
        <dbReference type="ARBA" id="ARBA00022723"/>
    </source>
</evidence>
<feature type="domain" description="Zn(2)-C6 fungal-type" evidence="7">
    <location>
        <begin position="14"/>
        <end position="42"/>
    </location>
</feature>
<reference evidence="8" key="1">
    <citation type="submission" date="2018-03" db="EMBL/GenBank/DDBJ databases">
        <authorList>
            <person name="Guldener U."/>
        </authorList>
    </citation>
    <scope>NUCLEOTIDE SEQUENCE</scope>
</reference>
<dbReference type="PROSITE" id="PS00463">
    <property type="entry name" value="ZN2_CY6_FUNGAL_1"/>
    <property type="match status" value="1"/>
</dbReference>
<evidence type="ECO:0000256" key="6">
    <source>
        <dbReference type="ARBA" id="ARBA00023242"/>
    </source>
</evidence>
<dbReference type="SMART" id="SM00066">
    <property type="entry name" value="GAL4"/>
    <property type="match status" value="1"/>
</dbReference>
<dbReference type="InterPro" id="IPR036864">
    <property type="entry name" value="Zn2-C6_fun-type_DNA-bd_sf"/>
</dbReference>
<keyword evidence="2" id="KW-0862">Zinc</keyword>
<dbReference type="AlphaFoldDB" id="A0AAE8SHN7"/>
<dbReference type="EMBL" id="ONZP01000183">
    <property type="protein sequence ID" value="SPJ76048.1"/>
    <property type="molecule type" value="Genomic_DNA"/>
</dbReference>
<protein>
    <recommendedName>
        <fullName evidence="7">Zn(2)-C6 fungal-type domain-containing protein</fullName>
    </recommendedName>
</protein>
<keyword evidence="3" id="KW-0805">Transcription regulation</keyword>
<dbReference type="Proteomes" id="UP001187734">
    <property type="component" value="Unassembled WGS sequence"/>
</dbReference>
<keyword evidence="4" id="KW-0238">DNA-binding</keyword>
<evidence type="ECO:0000256" key="2">
    <source>
        <dbReference type="ARBA" id="ARBA00022833"/>
    </source>
</evidence>
<dbReference type="PANTHER" id="PTHR36206:SF12">
    <property type="entry name" value="ASPERCRYPTIN BIOSYNTHESIS CLUSTER-SPECIFIC TRANSCRIPTION REGULATOR ATNN-RELATED"/>
    <property type="match status" value="1"/>
</dbReference>